<gene>
    <name evidence="1" type="ORF">LCGC14_0968040</name>
</gene>
<name>A0A0F9NYL3_9ZZZZ</name>
<proteinExistence type="predicted"/>
<evidence type="ECO:0000313" key="1">
    <source>
        <dbReference type="EMBL" id="KKN17217.1"/>
    </source>
</evidence>
<organism evidence="1">
    <name type="scientific">marine sediment metagenome</name>
    <dbReference type="NCBI Taxonomy" id="412755"/>
    <lineage>
        <taxon>unclassified sequences</taxon>
        <taxon>metagenomes</taxon>
        <taxon>ecological metagenomes</taxon>
    </lineage>
</organism>
<sequence>MTRQLNIRLAENQVYDIGAGQSWPLGTRAYAPDGRVFRYAKNSAIALTIGKLVRRPEKTLGHQNLAVAAAAALDATSFTVTLTFASTTFDEYEGGLVYVNDVTGQGYLYGITGNSLTNQEGTLTVTINVPLKIALTTSSQISLIKNRYNGARVTETTPNERTLGSCVVAVPANNYFWAQVAGPAVILQDGEWDENKDLVPSTNLRGSAMAASAINQIAEARVGDASYADRLFQGNVIPSTAVTNTIGYALDPRADTEYGLVQLSLDV</sequence>
<protein>
    <submittedName>
        <fullName evidence="1">Uncharacterized protein</fullName>
    </submittedName>
</protein>
<comment type="caution">
    <text evidence="1">The sequence shown here is derived from an EMBL/GenBank/DDBJ whole genome shotgun (WGS) entry which is preliminary data.</text>
</comment>
<accession>A0A0F9NYL3</accession>
<dbReference type="EMBL" id="LAZR01003544">
    <property type="protein sequence ID" value="KKN17217.1"/>
    <property type="molecule type" value="Genomic_DNA"/>
</dbReference>
<reference evidence="1" key="1">
    <citation type="journal article" date="2015" name="Nature">
        <title>Complex archaea that bridge the gap between prokaryotes and eukaryotes.</title>
        <authorList>
            <person name="Spang A."/>
            <person name="Saw J.H."/>
            <person name="Jorgensen S.L."/>
            <person name="Zaremba-Niedzwiedzka K."/>
            <person name="Martijn J."/>
            <person name="Lind A.E."/>
            <person name="van Eijk R."/>
            <person name="Schleper C."/>
            <person name="Guy L."/>
            <person name="Ettema T.J."/>
        </authorList>
    </citation>
    <scope>NUCLEOTIDE SEQUENCE</scope>
</reference>
<dbReference type="AlphaFoldDB" id="A0A0F9NYL3"/>